<dbReference type="PROSITE" id="PS00678">
    <property type="entry name" value="WD_REPEATS_1"/>
    <property type="match status" value="1"/>
</dbReference>
<dbReference type="SUPFAM" id="SSF50978">
    <property type="entry name" value="WD40 repeat-like"/>
    <property type="match status" value="1"/>
</dbReference>
<evidence type="ECO:0000256" key="3">
    <source>
        <dbReference type="ARBA" id="ARBA00022737"/>
    </source>
</evidence>
<dbReference type="InterPro" id="IPR044285">
    <property type="entry name" value="PWP1"/>
</dbReference>
<dbReference type="SMART" id="SM00320">
    <property type="entry name" value="WD40"/>
    <property type="match status" value="4"/>
</dbReference>
<evidence type="ECO:0000256" key="4">
    <source>
        <dbReference type="PROSITE-ProRule" id="PRU00221"/>
    </source>
</evidence>
<dbReference type="EMBL" id="UIVT01000003">
    <property type="protein sequence ID" value="SVP93759.1"/>
    <property type="molecule type" value="Genomic_DNA"/>
</dbReference>
<keyword evidence="3" id="KW-0677">Repeat</keyword>
<dbReference type="Gene3D" id="2.130.10.10">
    <property type="entry name" value="YVTN repeat-like/Quinoprotein amine dehydrogenase"/>
    <property type="match status" value="2"/>
</dbReference>
<dbReference type="AlphaFoldDB" id="A0A3B0N7E6"/>
<feature type="repeat" description="WD" evidence="4">
    <location>
        <begin position="150"/>
        <end position="190"/>
    </location>
</feature>
<dbReference type="PANTHER" id="PTHR14091:SF0">
    <property type="entry name" value="PERIODIC TRYPTOPHAN PROTEIN 1 HOMOLOG"/>
    <property type="match status" value="1"/>
</dbReference>
<evidence type="ECO:0000313" key="5">
    <source>
        <dbReference type="EMBL" id="SVP93759.1"/>
    </source>
</evidence>
<dbReference type="InterPro" id="IPR001680">
    <property type="entry name" value="WD40_rpt"/>
</dbReference>
<reference evidence="5" key="1">
    <citation type="submission" date="2018-07" db="EMBL/GenBank/DDBJ databases">
        <authorList>
            <person name="Quirk P.G."/>
            <person name="Krulwich T.A."/>
        </authorList>
    </citation>
    <scope>NUCLEOTIDE SEQUENCE</scope>
    <source>
        <strain evidence="5">Anand</strain>
    </source>
</reference>
<gene>
    <name evidence="5" type="ORF">TAT_000275300</name>
</gene>
<organism evidence="5">
    <name type="scientific">Theileria annulata</name>
    <dbReference type="NCBI Taxonomy" id="5874"/>
    <lineage>
        <taxon>Eukaryota</taxon>
        <taxon>Sar</taxon>
        <taxon>Alveolata</taxon>
        <taxon>Apicomplexa</taxon>
        <taxon>Aconoidasida</taxon>
        <taxon>Piroplasmida</taxon>
        <taxon>Theileriidae</taxon>
        <taxon>Theileria</taxon>
    </lineage>
</organism>
<keyword evidence="2 4" id="KW-0853">WD repeat</keyword>
<keyword evidence="1" id="KW-0597">Phosphoprotein</keyword>
<accession>A0A3B0N7E6</accession>
<dbReference type="InterPro" id="IPR019775">
    <property type="entry name" value="WD40_repeat_CS"/>
</dbReference>
<dbReference type="InterPro" id="IPR036322">
    <property type="entry name" value="WD40_repeat_dom_sf"/>
</dbReference>
<dbReference type="GO" id="GO:0006364">
    <property type="term" value="P:rRNA processing"/>
    <property type="evidence" value="ECO:0007669"/>
    <property type="project" value="InterPro"/>
</dbReference>
<dbReference type="VEuPathDB" id="PiroplasmaDB:TA18660"/>
<sequence length="346" mass="39310">MDVISCLDWIPRKFCNSDFFEDYIHSNFSDKPLVHNEQFFNIRTTDENLLLEDQEDINARKLDESDRVIIAGITKEYFSSLVVYLYDVDTCGLEPNHTIQLSNFPLCSELVTIPELPPLLAVGTFEPEISLYNLKLINQLNPTLSLYDNTINDNVSVLSLSFSTANKLVGGYSDNALRVWDLTHSSIVFTSIHHTKHVQVVLWNPEDDDIILTGSFDQKASLNGYNLGNDIECAIWSSNHTSIFGLENGEVMEYDWKSGKELWRLKLHKKSCSDIKLYTINEERRLITCGLDSKAKVYNIITQEPTLIMEKNLKTGPIFASSISPDDEGLLSFGGRNLVIWDLNTL</sequence>
<dbReference type="PANTHER" id="PTHR14091">
    <property type="entry name" value="PERIODIC TRYPTOPHAN PROTEIN 1"/>
    <property type="match status" value="1"/>
</dbReference>
<protein>
    <submittedName>
        <fullName evidence="5">WD domain, G-beta repeat, putative</fullName>
    </submittedName>
</protein>
<dbReference type="PROSITE" id="PS50082">
    <property type="entry name" value="WD_REPEATS_2"/>
    <property type="match status" value="1"/>
</dbReference>
<evidence type="ECO:0000256" key="2">
    <source>
        <dbReference type="ARBA" id="ARBA00022574"/>
    </source>
</evidence>
<dbReference type="InterPro" id="IPR015943">
    <property type="entry name" value="WD40/YVTN_repeat-like_dom_sf"/>
</dbReference>
<name>A0A3B0N7E6_THEAN</name>
<proteinExistence type="predicted"/>
<evidence type="ECO:0000256" key="1">
    <source>
        <dbReference type="ARBA" id="ARBA00022553"/>
    </source>
</evidence>
<dbReference type="GO" id="GO:0005634">
    <property type="term" value="C:nucleus"/>
    <property type="evidence" value="ECO:0007669"/>
    <property type="project" value="TreeGrafter"/>
</dbReference>